<dbReference type="EMBL" id="MU857147">
    <property type="protein sequence ID" value="KAK4149553.1"/>
    <property type="molecule type" value="Genomic_DNA"/>
</dbReference>
<evidence type="ECO:0000256" key="20">
    <source>
        <dbReference type="RuleBase" id="RU004335"/>
    </source>
</evidence>
<comment type="function">
    <text evidence="17">Glucanases play a role in cell expansion during growth, in cell-cell fusion during mating, and in spore release during sporulation. This enzyme may be involved in beta-glucan degradation. Active on laminarin and lichenan.</text>
</comment>
<feature type="compositionally biased region" description="Gly residues" evidence="21">
    <location>
        <begin position="395"/>
        <end position="407"/>
    </location>
</feature>
<gene>
    <name evidence="23" type="ORF">C8A00DRAFT_18769</name>
</gene>
<keyword evidence="12 22" id="KW-0472">Membrane</keyword>
<keyword evidence="8" id="KW-0964">Secreted</keyword>
<dbReference type="FunFam" id="3.20.20.80:FF:000151">
    <property type="entry name" value="Glucan endo-1,3-beta-glucosidase btgC"/>
    <property type="match status" value="1"/>
</dbReference>
<dbReference type="InterPro" id="IPR000490">
    <property type="entry name" value="Glyco_hydro_17"/>
</dbReference>
<sequence>MAQRRYYSEDEMAERQPLGGSGPSPHHRQYQQPSHYQQEPYNSPSSQSRSGGHPDSSFDRLRSQRRYNPEAANGGRGIGAYAAGTTPNGYSDSASPLRSSPQRDPDVRPWGQRTSYPPPVQQRPSPQSTITPGADNFSDVAAGGMAGIALTVAEQNARESGLNAIHNPHPYNQQGQGQGLLPRGDYYPGDRSSQSSLQGLGAAAIGSGYATPGQRTPSRLGAGDIYRDDPYQNLSRHQDSSLGVVNPHEIADDGDDGLEYGRRGPRTSMLSIGSSHRTAAAGGAVGGGVLGGLVGRNGSGSVSNQYAPVNNSVAGDAASGGSVSGGGGGGGGGGVYNVGLASAGEKPWQAGAAAKKSKTKKWKIALITVVAIAIIAGIVLGILFGVVYTKKDGGGGGSSGSTGGGGISAADDTQANGDLNADSSEIKALMNNPDLRKVFVGMDYTPLNTQYPECVHDPPSQNNVTRDLAVLSQLSNVVRLYGTDCNQTQMLIHAVDRLKLQDSVKIWLGVWQDQNETTNARQLAQMWDILDQYGESYFKGIIVANEILFREQMTITSLGALLEEVRTNLTARGMSLPVATSDLGDKWTSALAGQSDAIMANIHPFFAGTKASEGADWTMYFWGNKTSTFLKKDKRMNIISETGWPSQGGMACGNEFQTDCPDKAVAGLDEMNVFMEDWVCAALDKGTEYFWFEAFDEPWKIRFNTKGKAWEDHWGLMTVDRQLKKGLTIPDCGGKRAPSN</sequence>
<evidence type="ECO:0000256" key="12">
    <source>
        <dbReference type="ARBA" id="ARBA00023136"/>
    </source>
</evidence>
<name>A0AAN6VDN1_9PEZI</name>
<comment type="similarity">
    <text evidence="4 20">Belongs to the glycosyl hydrolase 17 family.</text>
</comment>
<feature type="compositionally biased region" description="Polar residues" evidence="21">
    <location>
        <begin position="30"/>
        <end position="50"/>
    </location>
</feature>
<keyword evidence="16" id="KW-0624">Polysaccharide degradation</keyword>
<dbReference type="GO" id="GO:0071555">
    <property type="term" value="P:cell wall organization"/>
    <property type="evidence" value="ECO:0007669"/>
    <property type="project" value="UniProtKB-KW"/>
</dbReference>
<feature type="transmembrane region" description="Helical" evidence="22">
    <location>
        <begin position="364"/>
        <end position="388"/>
    </location>
</feature>
<feature type="compositionally biased region" description="Polar residues" evidence="21">
    <location>
        <begin position="232"/>
        <end position="243"/>
    </location>
</feature>
<evidence type="ECO:0000256" key="5">
    <source>
        <dbReference type="ARBA" id="ARBA00012780"/>
    </source>
</evidence>
<dbReference type="GO" id="GO:0005576">
    <property type="term" value="C:extracellular region"/>
    <property type="evidence" value="ECO:0007669"/>
    <property type="project" value="TreeGrafter"/>
</dbReference>
<evidence type="ECO:0000313" key="24">
    <source>
        <dbReference type="Proteomes" id="UP001302745"/>
    </source>
</evidence>
<protein>
    <recommendedName>
        <fullName evidence="5">glucan endo-1,3-beta-D-glucosidase</fullName>
        <ecNumber evidence="5">3.2.1.39</ecNumber>
    </recommendedName>
    <alternativeName>
        <fullName evidence="19">Endo-1,3-beta-glucanase btgC</fullName>
    </alternativeName>
    <alternativeName>
        <fullName evidence="18">Laminarinase btgC</fullName>
    </alternativeName>
</protein>
<evidence type="ECO:0000256" key="18">
    <source>
        <dbReference type="ARBA" id="ARBA00042373"/>
    </source>
</evidence>
<evidence type="ECO:0000256" key="10">
    <source>
        <dbReference type="ARBA" id="ARBA00022801"/>
    </source>
</evidence>
<evidence type="ECO:0000256" key="6">
    <source>
        <dbReference type="ARBA" id="ARBA00022475"/>
    </source>
</evidence>
<dbReference type="Pfam" id="PF00332">
    <property type="entry name" value="Glyco_hydro_17"/>
    <property type="match status" value="1"/>
</dbReference>
<dbReference type="SUPFAM" id="SSF51445">
    <property type="entry name" value="(Trans)glycosidases"/>
    <property type="match status" value="1"/>
</dbReference>
<feature type="compositionally biased region" description="Polar residues" evidence="21">
    <location>
        <begin position="85"/>
        <end position="100"/>
    </location>
</feature>
<evidence type="ECO:0000256" key="21">
    <source>
        <dbReference type="SAM" id="MobiDB-lite"/>
    </source>
</evidence>
<feature type="region of interest" description="Disordered" evidence="21">
    <location>
        <begin position="162"/>
        <end position="270"/>
    </location>
</feature>
<evidence type="ECO:0000256" key="3">
    <source>
        <dbReference type="ARBA" id="ARBA00004401"/>
    </source>
</evidence>
<reference evidence="23" key="1">
    <citation type="journal article" date="2023" name="Mol. Phylogenet. Evol.">
        <title>Genome-scale phylogeny and comparative genomics of the fungal order Sordariales.</title>
        <authorList>
            <person name="Hensen N."/>
            <person name="Bonometti L."/>
            <person name="Westerberg I."/>
            <person name="Brannstrom I.O."/>
            <person name="Guillou S."/>
            <person name="Cros-Aarteil S."/>
            <person name="Calhoun S."/>
            <person name="Haridas S."/>
            <person name="Kuo A."/>
            <person name="Mondo S."/>
            <person name="Pangilinan J."/>
            <person name="Riley R."/>
            <person name="LaButti K."/>
            <person name="Andreopoulos B."/>
            <person name="Lipzen A."/>
            <person name="Chen C."/>
            <person name="Yan M."/>
            <person name="Daum C."/>
            <person name="Ng V."/>
            <person name="Clum A."/>
            <person name="Steindorff A."/>
            <person name="Ohm R.A."/>
            <person name="Martin F."/>
            <person name="Silar P."/>
            <person name="Natvig D.O."/>
            <person name="Lalanne C."/>
            <person name="Gautier V."/>
            <person name="Ament-Velasquez S.L."/>
            <person name="Kruys A."/>
            <person name="Hutchinson M.I."/>
            <person name="Powell A.J."/>
            <person name="Barry K."/>
            <person name="Miller A.N."/>
            <person name="Grigoriev I.V."/>
            <person name="Debuchy R."/>
            <person name="Gladieux P."/>
            <person name="Hiltunen Thoren M."/>
            <person name="Johannesson H."/>
        </authorList>
    </citation>
    <scope>NUCLEOTIDE SEQUENCE</scope>
    <source>
        <strain evidence="23">CBS 538.74</strain>
    </source>
</reference>
<dbReference type="GO" id="GO:0042973">
    <property type="term" value="F:glucan endo-1,3-beta-D-glucosidase activity"/>
    <property type="evidence" value="ECO:0007669"/>
    <property type="project" value="UniProtKB-EC"/>
</dbReference>
<dbReference type="PANTHER" id="PTHR16631">
    <property type="entry name" value="GLUCAN 1,3-BETA-GLUCOSIDASE"/>
    <property type="match status" value="1"/>
</dbReference>
<evidence type="ECO:0000256" key="1">
    <source>
        <dbReference type="ARBA" id="ARBA00000382"/>
    </source>
</evidence>
<keyword evidence="14" id="KW-0119">Carbohydrate metabolism</keyword>
<reference evidence="23" key="2">
    <citation type="submission" date="2023-05" db="EMBL/GenBank/DDBJ databases">
        <authorList>
            <consortium name="Lawrence Berkeley National Laboratory"/>
            <person name="Steindorff A."/>
            <person name="Hensen N."/>
            <person name="Bonometti L."/>
            <person name="Westerberg I."/>
            <person name="Brannstrom I.O."/>
            <person name="Guillou S."/>
            <person name="Cros-Aarteil S."/>
            <person name="Calhoun S."/>
            <person name="Haridas S."/>
            <person name="Kuo A."/>
            <person name="Mondo S."/>
            <person name="Pangilinan J."/>
            <person name="Riley R."/>
            <person name="Labutti K."/>
            <person name="Andreopoulos B."/>
            <person name="Lipzen A."/>
            <person name="Chen C."/>
            <person name="Yanf M."/>
            <person name="Daum C."/>
            <person name="Ng V."/>
            <person name="Clum A."/>
            <person name="Ohm R."/>
            <person name="Martin F."/>
            <person name="Silar P."/>
            <person name="Natvig D."/>
            <person name="Lalanne C."/>
            <person name="Gautier V."/>
            <person name="Ament-Velasquez S.L."/>
            <person name="Kruys A."/>
            <person name="Hutchinson M.I."/>
            <person name="Powell A.J."/>
            <person name="Barry K."/>
            <person name="Miller A.N."/>
            <person name="Grigoriev I.V."/>
            <person name="Debuchy R."/>
            <person name="Gladieux P."/>
            <person name="Thoren M.H."/>
            <person name="Johannesson H."/>
        </authorList>
    </citation>
    <scope>NUCLEOTIDE SEQUENCE</scope>
    <source>
        <strain evidence="23">CBS 538.74</strain>
    </source>
</reference>
<dbReference type="GO" id="GO:0009986">
    <property type="term" value="C:cell surface"/>
    <property type="evidence" value="ECO:0007669"/>
    <property type="project" value="TreeGrafter"/>
</dbReference>
<comment type="subcellular location">
    <subcellularLocation>
        <location evidence="3">Cell membrane</location>
        <topology evidence="3">Single-pass type II membrane protein</topology>
    </subcellularLocation>
    <subcellularLocation>
        <location evidence="2">Secreted</location>
        <location evidence="2">Cell wall</location>
    </subcellularLocation>
</comment>
<comment type="catalytic activity">
    <reaction evidence="1">
        <text>Hydrolysis of (1-&gt;3)-beta-D-glucosidic linkages in (1-&gt;3)-beta-D-glucans.</text>
        <dbReference type="EC" id="3.2.1.39"/>
    </reaction>
</comment>
<dbReference type="InterPro" id="IPR017853">
    <property type="entry name" value="GH"/>
</dbReference>
<keyword evidence="7" id="KW-0134">Cell wall</keyword>
<dbReference type="AlphaFoldDB" id="A0AAN6VDN1"/>
<keyword evidence="13" id="KW-0325">Glycoprotein</keyword>
<evidence type="ECO:0000256" key="11">
    <source>
        <dbReference type="ARBA" id="ARBA00022968"/>
    </source>
</evidence>
<evidence type="ECO:0000256" key="22">
    <source>
        <dbReference type="SAM" id="Phobius"/>
    </source>
</evidence>
<evidence type="ECO:0000256" key="15">
    <source>
        <dbReference type="ARBA" id="ARBA00023316"/>
    </source>
</evidence>
<dbReference type="EC" id="3.2.1.39" evidence="5"/>
<dbReference type="Proteomes" id="UP001302745">
    <property type="component" value="Unassembled WGS sequence"/>
</dbReference>
<organism evidence="23 24">
    <name type="scientific">Chaetomidium leptoderma</name>
    <dbReference type="NCBI Taxonomy" id="669021"/>
    <lineage>
        <taxon>Eukaryota</taxon>
        <taxon>Fungi</taxon>
        <taxon>Dikarya</taxon>
        <taxon>Ascomycota</taxon>
        <taxon>Pezizomycotina</taxon>
        <taxon>Sordariomycetes</taxon>
        <taxon>Sordariomycetidae</taxon>
        <taxon>Sordariales</taxon>
        <taxon>Chaetomiaceae</taxon>
        <taxon>Chaetomidium</taxon>
    </lineage>
</organism>
<evidence type="ECO:0000256" key="19">
    <source>
        <dbReference type="ARBA" id="ARBA00043078"/>
    </source>
</evidence>
<keyword evidence="24" id="KW-1185">Reference proteome</keyword>
<evidence type="ECO:0000256" key="8">
    <source>
        <dbReference type="ARBA" id="ARBA00022525"/>
    </source>
</evidence>
<keyword evidence="11" id="KW-0735">Signal-anchor</keyword>
<dbReference type="InterPro" id="IPR050732">
    <property type="entry name" value="Beta-glucan_modifiers"/>
</dbReference>
<dbReference type="GO" id="GO:0005886">
    <property type="term" value="C:plasma membrane"/>
    <property type="evidence" value="ECO:0007669"/>
    <property type="project" value="UniProtKB-SubCell"/>
</dbReference>
<evidence type="ECO:0000256" key="16">
    <source>
        <dbReference type="ARBA" id="ARBA00023326"/>
    </source>
</evidence>
<keyword evidence="22" id="KW-0812">Transmembrane</keyword>
<dbReference type="GO" id="GO:0009277">
    <property type="term" value="C:fungal-type cell wall"/>
    <property type="evidence" value="ECO:0007669"/>
    <property type="project" value="TreeGrafter"/>
</dbReference>
<keyword evidence="9" id="KW-0732">Signal</keyword>
<evidence type="ECO:0000256" key="2">
    <source>
        <dbReference type="ARBA" id="ARBA00004191"/>
    </source>
</evidence>
<evidence type="ECO:0000256" key="14">
    <source>
        <dbReference type="ARBA" id="ARBA00023277"/>
    </source>
</evidence>
<evidence type="ECO:0000256" key="17">
    <source>
        <dbReference type="ARBA" id="ARBA00037649"/>
    </source>
</evidence>
<dbReference type="GO" id="GO:0000272">
    <property type="term" value="P:polysaccharide catabolic process"/>
    <property type="evidence" value="ECO:0007669"/>
    <property type="project" value="UniProtKB-KW"/>
</dbReference>
<feature type="region of interest" description="Disordered" evidence="21">
    <location>
        <begin position="1"/>
        <end position="138"/>
    </location>
</feature>
<keyword evidence="10 23" id="KW-0378">Hydrolase</keyword>
<dbReference type="PANTHER" id="PTHR16631:SF17">
    <property type="entry name" value="GLUCAN ENDO-1,3-BETA-GLUCOSIDASE BTGC"/>
    <property type="match status" value="1"/>
</dbReference>
<proteinExistence type="inferred from homology"/>
<evidence type="ECO:0000256" key="7">
    <source>
        <dbReference type="ARBA" id="ARBA00022512"/>
    </source>
</evidence>
<comment type="caution">
    <text evidence="23">The sequence shown here is derived from an EMBL/GenBank/DDBJ whole genome shotgun (WGS) entry which is preliminary data.</text>
</comment>
<feature type="region of interest" description="Disordered" evidence="21">
    <location>
        <begin position="395"/>
        <end position="414"/>
    </location>
</feature>
<keyword evidence="22" id="KW-1133">Transmembrane helix</keyword>
<evidence type="ECO:0000313" key="23">
    <source>
        <dbReference type="EMBL" id="KAK4149553.1"/>
    </source>
</evidence>
<dbReference type="Gene3D" id="3.20.20.80">
    <property type="entry name" value="Glycosidases"/>
    <property type="match status" value="1"/>
</dbReference>
<keyword evidence="6" id="KW-1003">Cell membrane</keyword>
<evidence type="ECO:0000256" key="13">
    <source>
        <dbReference type="ARBA" id="ARBA00023180"/>
    </source>
</evidence>
<evidence type="ECO:0000256" key="9">
    <source>
        <dbReference type="ARBA" id="ARBA00022729"/>
    </source>
</evidence>
<keyword evidence="15" id="KW-0961">Cell wall biogenesis/degradation</keyword>
<evidence type="ECO:0000256" key="4">
    <source>
        <dbReference type="ARBA" id="ARBA00008773"/>
    </source>
</evidence>
<accession>A0AAN6VDN1</accession>